<dbReference type="EMBL" id="CM051398">
    <property type="protein sequence ID" value="KAJ4718825.1"/>
    <property type="molecule type" value="Genomic_DNA"/>
</dbReference>
<reference evidence="1 2" key="1">
    <citation type="journal article" date="2023" name="Science">
        <title>Complex scaffold remodeling in plant triterpene biosynthesis.</title>
        <authorList>
            <person name="De La Pena R."/>
            <person name="Hodgson H."/>
            <person name="Liu J.C."/>
            <person name="Stephenson M.J."/>
            <person name="Martin A.C."/>
            <person name="Owen C."/>
            <person name="Harkess A."/>
            <person name="Leebens-Mack J."/>
            <person name="Jimenez L.E."/>
            <person name="Osbourn A."/>
            <person name="Sattely E.S."/>
        </authorList>
    </citation>
    <scope>NUCLEOTIDE SEQUENCE [LARGE SCALE GENOMIC DNA]</scope>
    <source>
        <strain evidence="2">cv. JPN11</strain>
        <tissue evidence="1">Leaf</tissue>
    </source>
</reference>
<protein>
    <submittedName>
        <fullName evidence="1">Uncharacterized protein</fullName>
    </submittedName>
</protein>
<evidence type="ECO:0000313" key="2">
    <source>
        <dbReference type="Proteomes" id="UP001164539"/>
    </source>
</evidence>
<gene>
    <name evidence="1" type="ORF">OWV82_010458</name>
</gene>
<accession>A0ACC1Y531</accession>
<evidence type="ECO:0000313" key="1">
    <source>
        <dbReference type="EMBL" id="KAJ4718825.1"/>
    </source>
</evidence>
<sequence>MGSQILQEPTELGMSSQLLPHSLGQEMGIGMCEQTINPQGQGIGSLEELLKEQIMCSLEHLQCQQMTSQQQKIDPVADKKLRAESRASASQEENNKALVVSGGGLRSGDGAVVPYHVPEKRKKAFDCKSLFRSGGNKDVEPYYEYRPWYHH</sequence>
<keyword evidence="2" id="KW-1185">Reference proteome</keyword>
<comment type="caution">
    <text evidence="1">The sequence shown here is derived from an EMBL/GenBank/DDBJ whole genome shotgun (WGS) entry which is preliminary data.</text>
</comment>
<name>A0ACC1Y531_MELAZ</name>
<organism evidence="1 2">
    <name type="scientific">Melia azedarach</name>
    <name type="common">Chinaberry tree</name>
    <dbReference type="NCBI Taxonomy" id="155640"/>
    <lineage>
        <taxon>Eukaryota</taxon>
        <taxon>Viridiplantae</taxon>
        <taxon>Streptophyta</taxon>
        <taxon>Embryophyta</taxon>
        <taxon>Tracheophyta</taxon>
        <taxon>Spermatophyta</taxon>
        <taxon>Magnoliopsida</taxon>
        <taxon>eudicotyledons</taxon>
        <taxon>Gunneridae</taxon>
        <taxon>Pentapetalae</taxon>
        <taxon>rosids</taxon>
        <taxon>malvids</taxon>
        <taxon>Sapindales</taxon>
        <taxon>Meliaceae</taxon>
        <taxon>Melia</taxon>
    </lineage>
</organism>
<proteinExistence type="predicted"/>
<dbReference type="Proteomes" id="UP001164539">
    <property type="component" value="Chromosome 5"/>
</dbReference>